<dbReference type="Pfam" id="PF18013">
    <property type="entry name" value="Phage_lysozyme2"/>
    <property type="match status" value="1"/>
</dbReference>
<dbReference type="SUPFAM" id="SSF54001">
    <property type="entry name" value="Cysteine proteinases"/>
    <property type="match status" value="1"/>
</dbReference>
<reference evidence="2 3" key="1">
    <citation type="submission" date="2022-03" db="EMBL/GenBank/DDBJ databases">
        <title>Novel taxa within the pig intestine.</title>
        <authorList>
            <person name="Wylensek D."/>
            <person name="Bishof K."/>
            <person name="Afrizal A."/>
            <person name="Clavel T."/>
        </authorList>
    </citation>
    <scope>NUCLEOTIDE SEQUENCE [LARGE SCALE GENOMIC DNA]</scope>
    <source>
        <strain evidence="2 3">Cla-KB-P134</strain>
    </source>
</reference>
<name>A0ABU4WMV3_9FIRM</name>
<accession>A0ABU4WMV3</accession>
<dbReference type="RefSeq" id="WP_320325648.1">
    <property type="nucleotide sequence ID" value="NZ_JALBUS010000007.1"/>
</dbReference>
<dbReference type="Proteomes" id="UP001285244">
    <property type="component" value="Unassembled WGS sequence"/>
</dbReference>
<gene>
    <name evidence="2" type="ORF">MOZ64_05810</name>
</gene>
<feature type="domain" description="Phage tail lysozyme" evidence="1">
    <location>
        <begin position="140"/>
        <end position="283"/>
    </location>
</feature>
<dbReference type="EMBL" id="JALBUS010000007">
    <property type="protein sequence ID" value="MDX8417356.1"/>
    <property type="molecule type" value="Genomic_DNA"/>
</dbReference>
<evidence type="ECO:0000259" key="1">
    <source>
        <dbReference type="Pfam" id="PF18013"/>
    </source>
</evidence>
<proteinExistence type="predicted"/>
<dbReference type="Gene3D" id="3.90.1720.10">
    <property type="entry name" value="endopeptidase domain like (from Nostoc punctiforme)"/>
    <property type="match status" value="1"/>
</dbReference>
<protein>
    <submittedName>
        <fullName evidence="2">Phage tail tip lysozyme</fullName>
    </submittedName>
</protein>
<keyword evidence="3" id="KW-1185">Reference proteome</keyword>
<comment type="caution">
    <text evidence="2">The sequence shown here is derived from an EMBL/GenBank/DDBJ whole genome shotgun (WGS) entry which is preliminary data.</text>
</comment>
<organism evidence="2 3">
    <name type="scientific">Absicoccus intestinalis</name>
    <dbReference type="NCBI Taxonomy" id="2926319"/>
    <lineage>
        <taxon>Bacteria</taxon>
        <taxon>Bacillati</taxon>
        <taxon>Bacillota</taxon>
        <taxon>Erysipelotrichia</taxon>
        <taxon>Erysipelotrichales</taxon>
        <taxon>Erysipelotrichaceae</taxon>
        <taxon>Absicoccus</taxon>
    </lineage>
</organism>
<dbReference type="InterPro" id="IPR041219">
    <property type="entry name" value="Phage_lysozyme2"/>
</dbReference>
<sequence>MDFYKSHLAGWYGSGQCYAGAEEYVSWGLGRTVRVPGYATAWEWGVNWRSTVLGSCCTQVSWSQAKPGDIVFFSFNHVAIVHSGNTFFGQNQNTDGYGGPFNLINLGAPQIVLRPNFISNLAWIIPATTRALNQAEMNNNAKCLYGYLHLKHGWTLQACCGVLGNAQYESSVNPNRWQSDATGVGPGFGLVQWTPFTVCTEYLASRKAKLSDYGNMECDLINSGPGYYPTASYPIDFESFKKSTRSGGYLAMAYLYNYERPADPGSPAFSPRAQWGNDWQKYLAGWAPEMPDGAGDGGGSYVNKLCIKTVNGIIKQYYMITLPG</sequence>
<evidence type="ECO:0000313" key="3">
    <source>
        <dbReference type="Proteomes" id="UP001285244"/>
    </source>
</evidence>
<dbReference type="Gene3D" id="1.10.530.10">
    <property type="match status" value="1"/>
</dbReference>
<dbReference type="InterPro" id="IPR038765">
    <property type="entry name" value="Papain-like_cys_pep_sf"/>
</dbReference>
<evidence type="ECO:0000313" key="2">
    <source>
        <dbReference type="EMBL" id="MDX8417356.1"/>
    </source>
</evidence>